<keyword evidence="2" id="KW-1185">Reference proteome</keyword>
<sequence length="351" mass="40362">MISKDNYGEDHIKQLQLKSRKDPQLIERALYALGLLEALRLTGMEFIFKGGSCLMLLIPQVMRLSTDIDIIVTPGTDVEKYIAKASCLFPFIRYEEQVRIGKNNIEKRHFKFTYLSPIRKQEFYILLDVLFEENHYEELILRKIENKLLLTEGENLSVMVPSINCILGDKLTAFAPHTTGVPLRANKDLEVMKQFYDIGILIKEHTCFLDVQKTYKSIVVSEIAYRGLNINYKDVLNDTIASSIVIASRGSIGSDDYPLYLDGIRGVATHIFSERFSGEIASYRAANIIYMAACLLTETPYESIERYDEYVKDTLEQPDLKLLSKIKKVHPLQYAYLVKADRLLSEYRRTN</sequence>
<dbReference type="EMBL" id="VUNN01000025">
    <property type="protein sequence ID" value="MSU07096.1"/>
    <property type="molecule type" value="Genomic_DNA"/>
</dbReference>
<dbReference type="Gene3D" id="3.10.450.620">
    <property type="entry name" value="JHP933, nucleotidyltransferase-like core domain"/>
    <property type="match status" value="1"/>
</dbReference>
<name>A0A7X2PDZ4_9SPIO</name>
<reference evidence="1 2" key="1">
    <citation type="submission" date="2019-08" db="EMBL/GenBank/DDBJ databases">
        <title>In-depth cultivation of the pig gut microbiome towards novel bacterial diversity and tailored functional studies.</title>
        <authorList>
            <person name="Wylensek D."/>
            <person name="Hitch T.C.A."/>
            <person name="Clavel T."/>
        </authorList>
    </citation>
    <scope>NUCLEOTIDE SEQUENCE [LARGE SCALE GENOMIC DNA]</scope>
    <source>
        <strain evidence="1 2">NM-380-WT-3C1</strain>
    </source>
</reference>
<organism evidence="1 2">
    <name type="scientific">Bullifex porci</name>
    <dbReference type="NCBI Taxonomy" id="2606638"/>
    <lineage>
        <taxon>Bacteria</taxon>
        <taxon>Pseudomonadati</taxon>
        <taxon>Spirochaetota</taxon>
        <taxon>Spirochaetia</taxon>
        <taxon>Spirochaetales</taxon>
        <taxon>Spirochaetaceae</taxon>
        <taxon>Bullifex</taxon>
    </lineage>
</organism>
<dbReference type="Pfam" id="PF08843">
    <property type="entry name" value="AbiEii"/>
    <property type="match status" value="1"/>
</dbReference>
<dbReference type="GO" id="GO:0016740">
    <property type="term" value="F:transferase activity"/>
    <property type="evidence" value="ECO:0007669"/>
    <property type="project" value="UniProtKB-KW"/>
</dbReference>
<keyword evidence="1" id="KW-0808">Transferase</keyword>
<gene>
    <name evidence="1" type="ORF">FYJ80_10010</name>
</gene>
<dbReference type="RefSeq" id="WP_154426522.1">
    <property type="nucleotide sequence ID" value="NZ_VUNN01000025.1"/>
</dbReference>
<dbReference type="Proteomes" id="UP000460549">
    <property type="component" value="Unassembled WGS sequence"/>
</dbReference>
<evidence type="ECO:0000313" key="2">
    <source>
        <dbReference type="Proteomes" id="UP000460549"/>
    </source>
</evidence>
<comment type="caution">
    <text evidence="1">The sequence shown here is derived from an EMBL/GenBank/DDBJ whole genome shotgun (WGS) entry which is preliminary data.</text>
</comment>
<dbReference type="InterPro" id="IPR014942">
    <property type="entry name" value="AbiEii"/>
</dbReference>
<evidence type="ECO:0000313" key="1">
    <source>
        <dbReference type="EMBL" id="MSU07096.1"/>
    </source>
</evidence>
<proteinExistence type="predicted"/>
<dbReference type="AlphaFoldDB" id="A0A7X2PDZ4"/>
<accession>A0A7X2PDZ4</accession>
<protein>
    <submittedName>
        <fullName evidence="1">Nucleotidyl transferase AbiEii/AbiGii toxin family protein</fullName>
    </submittedName>
</protein>